<dbReference type="Pfam" id="PF00271">
    <property type="entry name" value="Helicase_C"/>
    <property type="match status" value="1"/>
</dbReference>
<dbReference type="Proteomes" id="UP000225706">
    <property type="component" value="Unassembled WGS sequence"/>
</dbReference>
<evidence type="ECO:0000259" key="1">
    <source>
        <dbReference type="PROSITE" id="PS51192"/>
    </source>
</evidence>
<dbReference type="GO" id="GO:0004386">
    <property type="term" value="F:helicase activity"/>
    <property type="evidence" value="ECO:0007669"/>
    <property type="project" value="UniProtKB-KW"/>
</dbReference>
<dbReference type="GO" id="GO:0005829">
    <property type="term" value="C:cytosol"/>
    <property type="evidence" value="ECO:0007669"/>
    <property type="project" value="TreeGrafter"/>
</dbReference>
<evidence type="ECO:0000313" key="4">
    <source>
        <dbReference type="Proteomes" id="UP000225706"/>
    </source>
</evidence>
<sequence length="466" mass="52798">MVNLVLQALETRQNTLCIAPTGAGKTIIMSSLIEEILQLGQKALVLQHRQELIIQNAQSFRKVTKGLSTSVVNAERKDFERDVVFAMVPTLDRRQQPLPHFDLVAVDEAHHSVASSWKKLIKKLQTENPALKVIGFTATPNRGDKKGLSEIFDHVADQIMLGELVNSGSLAPPRTLAIQLDEDSQKLLKALYWTPRGKPKKGLNGARMLKKAGEILDKNFYNEEVFRHWKEQAQTRKTVIFCSNVLHAQSIENTFNAQGVSTGHINGQMSMKDRSQTLRDFQKGRLQVITNVAVLTKGWDCPDVECIILLRPSSYKSTMIQMVGRGLRPHPGKKDCLILDFGLSSRVHGSLEQDVKLYSEKKQALKKCRKCKALMKRSLSTCPECGYVHLATEEEIYALNPEPPKFYQRLTLQDSWMVAPPTPKQMNYLRDSDVDPQDRYEASAYLSYLFKEEELSQMRQKLIAIH</sequence>
<dbReference type="InterPro" id="IPR027417">
    <property type="entry name" value="P-loop_NTPase"/>
</dbReference>
<reference evidence="4" key="1">
    <citation type="journal article" date="2017" name="bioRxiv">
        <title>Comparative analysis of the genomes of Stylophora pistillata and Acropora digitifera provides evidence for extensive differences between species of corals.</title>
        <authorList>
            <person name="Voolstra C.R."/>
            <person name="Li Y."/>
            <person name="Liew Y.J."/>
            <person name="Baumgarten S."/>
            <person name="Zoccola D."/>
            <person name="Flot J.-F."/>
            <person name="Tambutte S."/>
            <person name="Allemand D."/>
            <person name="Aranda M."/>
        </authorList>
    </citation>
    <scope>NUCLEOTIDE SEQUENCE [LARGE SCALE GENOMIC DNA]</scope>
</reference>
<feature type="domain" description="Helicase C-terminal" evidence="2">
    <location>
        <begin position="221"/>
        <end position="373"/>
    </location>
</feature>
<dbReference type="CDD" id="cd18799">
    <property type="entry name" value="SF2_C_EcoAI-like"/>
    <property type="match status" value="1"/>
</dbReference>
<comment type="caution">
    <text evidence="3">The sequence shown here is derived from an EMBL/GenBank/DDBJ whole genome shotgun (WGS) entry which is preliminary data.</text>
</comment>
<dbReference type="SMART" id="SM00487">
    <property type="entry name" value="DEXDc"/>
    <property type="match status" value="1"/>
</dbReference>
<dbReference type="Pfam" id="PF04851">
    <property type="entry name" value="ResIII"/>
    <property type="match status" value="1"/>
</dbReference>
<gene>
    <name evidence="3" type="primary">IRC3</name>
    <name evidence="3" type="ORF">AWC38_SpisGene24893</name>
</gene>
<dbReference type="InterPro" id="IPR014001">
    <property type="entry name" value="Helicase_ATP-bd"/>
</dbReference>
<dbReference type="InterPro" id="IPR006935">
    <property type="entry name" value="Helicase/UvrB_N"/>
</dbReference>
<protein>
    <submittedName>
        <fullName evidence="3">Putative ATP-dependent helicase IRC3</fullName>
    </submittedName>
</protein>
<proteinExistence type="predicted"/>
<dbReference type="GO" id="GO:0003677">
    <property type="term" value="F:DNA binding"/>
    <property type="evidence" value="ECO:0007669"/>
    <property type="project" value="InterPro"/>
</dbReference>
<keyword evidence="3" id="KW-0378">Hydrolase</keyword>
<dbReference type="AlphaFoldDB" id="A0A2B4R3N2"/>
<keyword evidence="3" id="KW-0347">Helicase</keyword>
<feature type="domain" description="Helicase ATP-binding" evidence="1">
    <location>
        <begin position="6"/>
        <end position="158"/>
    </location>
</feature>
<organism evidence="3 4">
    <name type="scientific">Stylophora pistillata</name>
    <name type="common">Smooth cauliflower coral</name>
    <dbReference type="NCBI Taxonomy" id="50429"/>
    <lineage>
        <taxon>Eukaryota</taxon>
        <taxon>Metazoa</taxon>
        <taxon>Cnidaria</taxon>
        <taxon>Anthozoa</taxon>
        <taxon>Hexacorallia</taxon>
        <taxon>Scleractinia</taxon>
        <taxon>Astrocoeniina</taxon>
        <taxon>Pocilloporidae</taxon>
        <taxon>Stylophora</taxon>
    </lineage>
</organism>
<keyword evidence="4" id="KW-1185">Reference proteome</keyword>
<dbReference type="GO" id="GO:0005524">
    <property type="term" value="F:ATP binding"/>
    <property type="evidence" value="ECO:0007669"/>
    <property type="project" value="InterPro"/>
</dbReference>
<dbReference type="GO" id="GO:0016787">
    <property type="term" value="F:hydrolase activity"/>
    <property type="evidence" value="ECO:0007669"/>
    <property type="project" value="InterPro"/>
</dbReference>
<evidence type="ECO:0000313" key="3">
    <source>
        <dbReference type="EMBL" id="PFX11399.1"/>
    </source>
</evidence>
<dbReference type="STRING" id="50429.A0A2B4R3N2"/>
<dbReference type="PROSITE" id="PS51192">
    <property type="entry name" value="HELICASE_ATP_BIND_1"/>
    <property type="match status" value="1"/>
</dbReference>
<evidence type="ECO:0000259" key="2">
    <source>
        <dbReference type="PROSITE" id="PS51194"/>
    </source>
</evidence>
<keyword evidence="3" id="KW-0067">ATP-binding</keyword>
<dbReference type="InterPro" id="IPR050742">
    <property type="entry name" value="Helicase_Restrict-Modif_Enz"/>
</dbReference>
<dbReference type="PROSITE" id="PS51194">
    <property type="entry name" value="HELICASE_CTER"/>
    <property type="match status" value="1"/>
</dbReference>
<dbReference type="SUPFAM" id="SSF52540">
    <property type="entry name" value="P-loop containing nucleoside triphosphate hydrolases"/>
    <property type="match status" value="1"/>
</dbReference>
<dbReference type="OrthoDB" id="6150506at2759"/>
<dbReference type="InterPro" id="IPR001650">
    <property type="entry name" value="Helicase_C-like"/>
</dbReference>
<keyword evidence="3" id="KW-0547">Nucleotide-binding</keyword>
<dbReference type="Gene3D" id="3.40.50.300">
    <property type="entry name" value="P-loop containing nucleotide triphosphate hydrolases"/>
    <property type="match status" value="2"/>
</dbReference>
<dbReference type="EMBL" id="LSMT01002624">
    <property type="protein sequence ID" value="PFX11399.1"/>
    <property type="molecule type" value="Genomic_DNA"/>
</dbReference>
<name>A0A2B4R3N2_STYPI</name>
<dbReference type="PANTHER" id="PTHR47396:SF1">
    <property type="entry name" value="ATP-DEPENDENT HELICASE IRC3-RELATED"/>
    <property type="match status" value="1"/>
</dbReference>
<dbReference type="PANTHER" id="PTHR47396">
    <property type="entry name" value="TYPE I RESTRICTION ENZYME ECOKI R PROTEIN"/>
    <property type="match status" value="1"/>
</dbReference>
<accession>A0A2B4R3N2</accession>
<dbReference type="SMART" id="SM00490">
    <property type="entry name" value="HELICc"/>
    <property type="match status" value="1"/>
</dbReference>